<name>A0ABP6LGC8_9ACTN</name>
<evidence type="ECO:0000313" key="1">
    <source>
        <dbReference type="EMBL" id="GAA3042585.1"/>
    </source>
</evidence>
<comment type="caution">
    <text evidence="1">The sequence shown here is derived from an EMBL/GenBank/DDBJ whole genome shotgun (WGS) entry which is preliminary data.</text>
</comment>
<dbReference type="Proteomes" id="UP001501035">
    <property type="component" value="Unassembled WGS sequence"/>
</dbReference>
<dbReference type="EMBL" id="BAAAVS010000043">
    <property type="protein sequence ID" value="GAA3042585.1"/>
    <property type="molecule type" value="Genomic_DNA"/>
</dbReference>
<protein>
    <submittedName>
        <fullName evidence="1">Uncharacterized protein</fullName>
    </submittedName>
</protein>
<evidence type="ECO:0000313" key="2">
    <source>
        <dbReference type="Proteomes" id="UP001501035"/>
    </source>
</evidence>
<proteinExistence type="predicted"/>
<reference evidence="2" key="1">
    <citation type="journal article" date="2019" name="Int. J. Syst. Evol. Microbiol.">
        <title>The Global Catalogue of Microorganisms (GCM) 10K type strain sequencing project: providing services to taxonomists for standard genome sequencing and annotation.</title>
        <authorList>
            <consortium name="The Broad Institute Genomics Platform"/>
            <consortium name="The Broad Institute Genome Sequencing Center for Infectious Disease"/>
            <person name="Wu L."/>
            <person name="Ma J."/>
        </authorList>
    </citation>
    <scope>NUCLEOTIDE SEQUENCE [LARGE SCALE GENOMIC DNA]</scope>
    <source>
        <strain evidence="2">JCM 14234</strain>
    </source>
</reference>
<sequence length="120" mass="12242">MMMPRLAGTVLVRAAAIAAAIGAGILLGVPGQASADVKPGTYTSTTLSGGAVLLQRGGQVVGHDLVLIGRYPIHSTPTGGYVDFFPGHRVFMISDGHGGYKGPAYLNGVVIGSFALTPRH</sequence>
<accession>A0ABP6LGC8</accession>
<organism evidence="1 2">
    <name type="scientific">Gordonia defluvii</name>
    <dbReference type="NCBI Taxonomy" id="283718"/>
    <lineage>
        <taxon>Bacteria</taxon>
        <taxon>Bacillati</taxon>
        <taxon>Actinomycetota</taxon>
        <taxon>Actinomycetes</taxon>
        <taxon>Mycobacteriales</taxon>
        <taxon>Gordoniaceae</taxon>
        <taxon>Gordonia</taxon>
    </lineage>
</organism>
<dbReference type="RefSeq" id="WP_344716767.1">
    <property type="nucleotide sequence ID" value="NZ_BAAAVS010000043.1"/>
</dbReference>
<gene>
    <name evidence="1" type="ORF">GCM10010528_22920</name>
</gene>
<keyword evidence="2" id="KW-1185">Reference proteome</keyword>